<dbReference type="AlphaFoldDB" id="A0A2W7IGK1"/>
<dbReference type="SUPFAM" id="SSF56300">
    <property type="entry name" value="Metallo-dependent phosphatases"/>
    <property type="match status" value="1"/>
</dbReference>
<keyword evidence="1" id="KW-0378">Hydrolase</keyword>
<name>A0A2W7IGK1_9FLAO</name>
<accession>A0A2W7IGK1</accession>
<dbReference type="RefSeq" id="WP_111541959.1">
    <property type="nucleotide sequence ID" value="NZ_QKYV01000009.1"/>
</dbReference>
<dbReference type="InterPro" id="IPR006179">
    <property type="entry name" value="5_nucleotidase/apyrase"/>
</dbReference>
<dbReference type="EMBL" id="QKYV01000009">
    <property type="protein sequence ID" value="PZW37903.1"/>
    <property type="molecule type" value="Genomic_DNA"/>
</dbReference>
<sequence>MRPLSIIFISIISVLSFSCKEIALKKDNHTANKKDTVKISVLQTADIHGQLDTHPELFWENEKIVFKNRGGLAHIKTLFEEERAKNPGNTIIVDGGDLIQGSGYTALSKGAVLPEIIKHMNYDVLIPGNWEVVYGKNQMLSILNNYETPVIAQNMYHEESHKNLFPSHWIKEIDGVKLGFIGVNDPDVPIRQNPEFSKGIEFSGLDETLKEQIQQLKSKEKVDVLFLVTHFGIFKQVELANNPVSKKVDYILGNDTHERLRTPIEGKFAKVTEPGAFGSFVGKLTLYVVDGEIVLDEYELIDVDPDKYKADPQINELITKAKAPYKEEMEEIIGYTNVPLFRYLTVENPLDNMITNAAKWKTGVDIAISNGFRFGNPVVPIDGKPAPITKANLWNWLPVNEKIKTGKASGKQIKNWLEQEIHNAFAEKATERFGGWLVRFAGMQVDFKINAEKGKKINWIKVGGQPIQDDKMYSISACVRPGDPIHNLCRMSNVEDVEVKDYTIHNAVEDYLAKFSPVSPKLEKRAYCDDLGVHSFSTVPNTKYKFK</sequence>
<organism evidence="3 4">
    <name type="scientific">Mesonia algae</name>
    <dbReference type="NCBI Taxonomy" id="213248"/>
    <lineage>
        <taxon>Bacteria</taxon>
        <taxon>Pseudomonadati</taxon>
        <taxon>Bacteroidota</taxon>
        <taxon>Flavobacteriia</taxon>
        <taxon>Flavobacteriales</taxon>
        <taxon>Flavobacteriaceae</taxon>
        <taxon>Mesonia</taxon>
    </lineage>
</organism>
<dbReference type="Gene3D" id="3.60.21.10">
    <property type="match status" value="1"/>
</dbReference>
<protein>
    <submittedName>
        <fullName evidence="3">5'-nucleotidase</fullName>
    </submittedName>
</protein>
<dbReference type="PANTHER" id="PTHR11575:SF42">
    <property type="entry name" value="SULFUR OXIDATION PROTEIN SOXB"/>
    <property type="match status" value="1"/>
</dbReference>
<keyword evidence="4" id="KW-1185">Reference proteome</keyword>
<dbReference type="GO" id="GO:0016787">
    <property type="term" value="F:hydrolase activity"/>
    <property type="evidence" value="ECO:0007669"/>
    <property type="project" value="UniProtKB-KW"/>
</dbReference>
<dbReference type="PANTHER" id="PTHR11575">
    <property type="entry name" value="5'-NUCLEOTIDASE-RELATED"/>
    <property type="match status" value="1"/>
</dbReference>
<dbReference type="Proteomes" id="UP000249542">
    <property type="component" value="Unassembled WGS sequence"/>
</dbReference>
<dbReference type="GO" id="GO:0030288">
    <property type="term" value="C:outer membrane-bounded periplasmic space"/>
    <property type="evidence" value="ECO:0007669"/>
    <property type="project" value="TreeGrafter"/>
</dbReference>
<evidence type="ECO:0000259" key="2">
    <source>
        <dbReference type="Pfam" id="PF02872"/>
    </source>
</evidence>
<reference evidence="3 4" key="1">
    <citation type="submission" date="2018-06" db="EMBL/GenBank/DDBJ databases">
        <title>Genomic Encyclopedia of Archaeal and Bacterial Type Strains, Phase II (KMG-II): from individual species to whole genera.</title>
        <authorList>
            <person name="Goeker M."/>
        </authorList>
    </citation>
    <scope>NUCLEOTIDE SEQUENCE [LARGE SCALE GENOMIC DNA]</scope>
    <source>
        <strain evidence="3 4">DSM 15361</strain>
    </source>
</reference>
<comment type="caution">
    <text evidence="3">The sequence shown here is derived from an EMBL/GenBank/DDBJ whole genome shotgun (WGS) entry which is preliminary data.</text>
</comment>
<dbReference type="InterPro" id="IPR008334">
    <property type="entry name" value="5'-Nucleotdase_C"/>
</dbReference>
<proteinExistence type="inferred from homology"/>
<dbReference type="InterPro" id="IPR029052">
    <property type="entry name" value="Metallo-depent_PP-like"/>
</dbReference>
<evidence type="ECO:0000313" key="3">
    <source>
        <dbReference type="EMBL" id="PZW37903.1"/>
    </source>
</evidence>
<gene>
    <name evidence="3" type="ORF">LX95_02695</name>
</gene>
<evidence type="ECO:0000313" key="4">
    <source>
        <dbReference type="Proteomes" id="UP000249542"/>
    </source>
</evidence>
<dbReference type="GO" id="GO:0009166">
    <property type="term" value="P:nucleotide catabolic process"/>
    <property type="evidence" value="ECO:0007669"/>
    <property type="project" value="InterPro"/>
</dbReference>
<dbReference type="PROSITE" id="PS51257">
    <property type="entry name" value="PROKAR_LIPOPROTEIN"/>
    <property type="match status" value="1"/>
</dbReference>
<dbReference type="Pfam" id="PF02872">
    <property type="entry name" value="5_nucleotid_C"/>
    <property type="match status" value="1"/>
</dbReference>
<evidence type="ECO:0000256" key="1">
    <source>
        <dbReference type="RuleBase" id="RU362119"/>
    </source>
</evidence>
<keyword evidence="1" id="KW-0547">Nucleotide-binding</keyword>
<dbReference type="PRINTS" id="PR01607">
    <property type="entry name" value="APYRASEFAMLY"/>
</dbReference>
<dbReference type="InterPro" id="IPR036907">
    <property type="entry name" value="5'-Nucleotdase_C_sf"/>
</dbReference>
<dbReference type="SUPFAM" id="SSF55816">
    <property type="entry name" value="5'-nucleotidase (syn. UDP-sugar hydrolase), C-terminal domain"/>
    <property type="match status" value="1"/>
</dbReference>
<comment type="similarity">
    <text evidence="1">Belongs to the 5'-nucleotidase family.</text>
</comment>
<feature type="domain" description="5'-Nucleotidase C-terminal" evidence="2">
    <location>
        <begin position="345"/>
        <end position="475"/>
    </location>
</feature>
<dbReference type="Gene3D" id="3.90.780.10">
    <property type="entry name" value="5'-Nucleotidase, C-terminal domain"/>
    <property type="match status" value="1"/>
</dbReference>
<dbReference type="GO" id="GO:0000166">
    <property type="term" value="F:nucleotide binding"/>
    <property type="evidence" value="ECO:0007669"/>
    <property type="project" value="UniProtKB-KW"/>
</dbReference>